<keyword evidence="4 9" id="KW-0812">Transmembrane</keyword>
<evidence type="ECO:0000256" key="1">
    <source>
        <dbReference type="ARBA" id="ARBA00004651"/>
    </source>
</evidence>
<keyword evidence="6 9" id="KW-0472">Membrane</keyword>
<dbReference type="STRING" id="667676.SAMN05192539_102934"/>
<dbReference type="PROSITE" id="PS50887">
    <property type="entry name" value="GGDEF"/>
    <property type="match status" value="1"/>
</dbReference>
<dbReference type="EC" id="2.7.7.65" evidence="2"/>
<dbReference type="Proteomes" id="UP000198866">
    <property type="component" value="Unassembled WGS sequence"/>
</dbReference>
<dbReference type="SMART" id="SM00267">
    <property type="entry name" value="GGDEF"/>
    <property type="match status" value="1"/>
</dbReference>
<feature type="transmembrane region" description="Helical" evidence="9">
    <location>
        <begin position="309"/>
        <end position="333"/>
    </location>
</feature>
<dbReference type="CDD" id="cd12915">
    <property type="entry name" value="PDC2_DGC_like"/>
    <property type="match status" value="1"/>
</dbReference>
<feature type="compositionally biased region" description="Polar residues" evidence="8">
    <location>
        <begin position="509"/>
        <end position="518"/>
    </location>
</feature>
<sequence length="537" mass="58440">MLNPLLAIRHRLRHLERTHGAAVSQAVGNRPFLTGIAGTLIATAMAGLTLATLYSGRTDALNHARETSANLVLLISSDIARNVEIYDLSLQEIVHRAQEPAVWQMPDELRRTMLFDRATLAAYLGGAYVVDAQGMLKATQQGPVNKTVKFDDRDYFIVQQRDPHAGLFVSHPYRSRLRGHELSFALSRRIDAPDGSFAGVALLAVRIAYLQRLLDKVSTGDAGTAAILRDDGTVLARKPFVEGLIGTNVKGIPLYADRRTGTAGSYIDYSPVDHVQRIYSYEHVPGTPLVVVVAPAVDDVLTLWRTRSVIAGGLTFMLGAIVVLVCWTLAFTLRDKVRAQARLAELAATDPLTKLSNRRTLDLHLDEEWRRARRNGAPLSVLFIDIDYFKRLNDTYGHAAGDEVLAAVADCIASVARRSVDMVARYGGEEFAVVLPDTASNAAVHVAEKIRRVVETLHVRQLPPDHGGLTVSIGVATCRPADGGTPPELVAAADAQLYAAKAAGRNQVKSAEWTQAQAPTDEVHDHADHADPAKRHA</sequence>
<dbReference type="EMBL" id="FNYE01000029">
    <property type="protein sequence ID" value="SEK00151.1"/>
    <property type="molecule type" value="Genomic_DNA"/>
</dbReference>
<dbReference type="PANTHER" id="PTHR45138">
    <property type="entry name" value="REGULATORY COMPONENTS OF SENSORY TRANSDUCTION SYSTEM"/>
    <property type="match status" value="1"/>
</dbReference>
<accession>A0A1H7DEB8</accession>
<evidence type="ECO:0000256" key="7">
    <source>
        <dbReference type="ARBA" id="ARBA00034247"/>
    </source>
</evidence>
<dbReference type="CDD" id="cd12914">
    <property type="entry name" value="PDC1_DGC_like"/>
    <property type="match status" value="1"/>
</dbReference>
<dbReference type="GO" id="GO:0005886">
    <property type="term" value="C:plasma membrane"/>
    <property type="evidence" value="ECO:0007669"/>
    <property type="project" value="UniProtKB-SubCell"/>
</dbReference>
<dbReference type="InterPro" id="IPR043128">
    <property type="entry name" value="Rev_trsase/Diguanyl_cyclase"/>
</dbReference>
<feature type="region of interest" description="Disordered" evidence="8">
    <location>
        <begin position="509"/>
        <end position="537"/>
    </location>
</feature>
<dbReference type="FunFam" id="3.30.70.270:FF:000001">
    <property type="entry name" value="Diguanylate cyclase domain protein"/>
    <property type="match status" value="1"/>
</dbReference>
<reference evidence="12" key="1">
    <citation type="submission" date="2016-10" db="EMBL/GenBank/DDBJ databases">
        <authorList>
            <person name="Varghese N."/>
            <person name="Submissions S."/>
        </authorList>
    </citation>
    <scope>NUCLEOTIDE SEQUENCE [LARGE SCALE GENOMIC DNA]</scope>
    <source>
        <strain evidence="12">LMG 26031</strain>
    </source>
</reference>
<dbReference type="Pfam" id="PF02743">
    <property type="entry name" value="dCache_1"/>
    <property type="match status" value="1"/>
</dbReference>
<proteinExistence type="predicted"/>
<dbReference type="InterPro" id="IPR000160">
    <property type="entry name" value="GGDEF_dom"/>
</dbReference>
<dbReference type="OrthoDB" id="9813903at2"/>
<keyword evidence="5 9" id="KW-1133">Transmembrane helix</keyword>
<gene>
    <name evidence="11" type="ORF">SAMN05192539_102934</name>
</gene>
<evidence type="ECO:0000256" key="9">
    <source>
        <dbReference type="SAM" id="Phobius"/>
    </source>
</evidence>
<protein>
    <recommendedName>
        <fullName evidence="2">diguanylate cyclase</fullName>
        <ecNumber evidence="2">2.7.7.65</ecNumber>
    </recommendedName>
</protein>
<keyword evidence="12" id="KW-1185">Reference proteome</keyword>
<dbReference type="GO" id="GO:0043709">
    <property type="term" value="P:cell adhesion involved in single-species biofilm formation"/>
    <property type="evidence" value="ECO:0007669"/>
    <property type="project" value="TreeGrafter"/>
</dbReference>
<feature type="compositionally biased region" description="Basic and acidic residues" evidence="8">
    <location>
        <begin position="521"/>
        <end position="537"/>
    </location>
</feature>
<evidence type="ECO:0000313" key="12">
    <source>
        <dbReference type="Proteomes" id="UP000198866"/>
    </source>
</evidence>
<evidence type="ECO:0000256" key="4">
    <source>
        <dbReference type="ARBA" id="ARBA00022692"/>
    </source>
</evidence>
<comment type="catalytic activity">
    <reaction evidence="7">
        <text>2 GTP = 3',3'-c-di-GMP + 2 diphosphate</text>
        <dbReference type="Rhea" id="RHEA:24898"/>
        <dbReference type="ChEBI" id="CHEBI:33019"/>
        <dbReference type="ChEBI" id="CHEBI:37565"/>
        <dbReference type="ChEBI" id="CHEBI:58805"/>
        <dbReference type="EC" id="2.7.7.65"/>
    </reaction>
</comment>
<evidence type="ECO:0000313" key="11">
    <source>
        <dbReference type="EMBL" id="SEK00151.1"/>
    </source>
</evidence>
<dbReference type="NCBIfam" id="TIGR00254">
    <property type="entry name" value="GGDEF"/>
    <property type="match status" value="1"/>
</dbReference>
<dbReference type="GO" id="GO:0052621">
    <property type="term" value="F:diguanylate cyclase activity"/>
    <property type="evidence" value="ECO:0007669"/>
    <property type="project" value="UniProtKB-EC"/>
</dbReference>
<dbReference type="AlphaFoldDB" id="A0A1H7DEB8"/>
<dbReference type="Gene3D" id="3.30.70.270">
    <property type="match status" value="1"/>
</dbReference>
<dbReference type="InterPro" id="IPR050469">
    <property type="entry name" value="Diguanylate_Cyclase"/>
</dbReference>
<evidence type="ECO:0000256" key="6">
    <source>
        <dbReference type="ARBA" id="ARBA00023136"/>
    </source>
</evidence>
<dbReference type="SUPFAM" id="SSF55073">
    <property type="entry name" value="Nucleotide cyclase"/>
    <property type="match status" value="1"/>
</dbReference>
<dbReference type="Pfam" id="PF00990">
    <property type="entry name" value="GGDEF"/>
    <property type="match status" value="1"/>
</dbReference>
<dbReference type="InterPro" id="IPR033479">
    <property type="entry name" value="dCache_1"/>
</dbReference>
<dbReference type="Gene3D" id="3.30.450.20">
    <property type="entry name" value="PAS domain"/>
    <property type="match status" value="2"/>
</dbReference>
<dbReference type="InterPro" id="IPR029787">
    <property type="entry name" value="Nucleotide_cyclase"/>
</dbReference>
<dbReference type="CDD" id="cd01949">
    <property type="entry name" value="GGDEF"/>
    <property type="match status" value="1"/>
</dbReference>
<evidence type="ECO:0000256" key="5">
    <source>
        <dbReference type="ARBA" id="ARBA00022989"/>
    </source>
</evidence>
<evidence type="ECO:0000256" key="2">
    <source>
        <dbReference type="ARBA" id="ARBA00012528"/>
    </source>
</evidence>
<dbReference type="RefSeq" id="WP_090871299.1">
    <property type="nucleotide sequence ID" value="NZ_FNYE01000029.1"/>
</dbReference>
<keyword evidence="3" id="KW-1003">Cell membrane</keyword>
<comment type="subcellular location">
    <subcellularLocation>
        <location evidence="1">Cell membrane</location>
        <topology evidence="1">Multi-pass membrane protein</topology>
    </subcellularLocation>
</comment>
<organism evidence="11 12">
    <name type="scientific">Paraburkholderia diazotrophica</name>
    <dbReference type="NCBI Taxonomy" id="667676"/>
    <lineage>
        <taxon>Bacteria</taxon>
        <taxon>Pseudomonadati</taxon>
        <taxon>Pseudomonadota</taxon>
        <taxon>Betaproteobacteria</taxon>
        <taxon>Burkholderiales</taxon>
        <taxon>Burkholderiaceae</taxon>
        <taxon>Paraburkholderia</taxon>
    </lineage>
</organism>
<evidence type="ECO:0000256" key="3">
    <source>
        <dbReference type="ARBA" id="ARBA00022475"/>
    </source>
</evidence>
<dbReference type="GO" id="GO:1902201">
    <property type="term" value="P:negative regulation of bacterial-type flagellum-dependent cell motility"/>
    <property type="evidence" value="ECO:0007669"/>
    <property type="project" value="TreeGrafter"/>
</dbReference>
<name>A0A1H7DEB8_9BURK</name>
<feature type="domain" description="GGDEF" evidence="10">
    <location>
        <begin position="377"/>
        <end position="513"/>
    </location>
</feature>
<evidence type="ECO:0000256" key="8">
    <source>
        <dbReference type="SAM" id="MobiDB-lite"/>
    </source>
</evidence>
<evidence type="ECO:0000259" key="10">
    <source>
        <dbReference type="PROSITE" id="PS50887"/>
    </source>
</evidence>
<dbReference type="PANTHER" id="PTHR45138:SF9">
    <property type="entry name" value="DIGUANYLATE CYCLASE DGCM-RELATED"/>
    <property type="match status" value="1"/>
</dbReference>